<evidence type="ECO:0000313" key="1">
    <source>
        <dbReference type="EMBL" id="QNT68273.1"/>
    </source>
</evidence>
<protein>
    <submittedName>
        <fullName evidence="1">Uncharacterized protein</fullName>
    </submittedName>
</protein>
<dbReference type="EMBL" id="CP053923">
    <property type="protein sequence ID" value="QNT68273.1"/>
    <property type="molecule type" value="Genomic_DNA"/>
</dbReference>
<organism evidence="1 2">
    <name type="scientific">Defluviicoccus vanus</name>
    <dbReference type="NCBI Taxonomy" id="111831"/>
    <lineage>
        <taxon>Bacteria</taxon>
        <taxon>Pseudomonadati</taxon>
        <taxon>Pseudomonadota</taxon>
        <taxon>Alphaproteobacteria</taxon>
        <taxon>Rhodospirillales</taxon>
        <taxon>Rhodospirillaceae</taxon>
        <taxon>Defluviicoccus</taxon>
    </lineage>
</organism>
<keyword evidence="2" id="KW-1185">Reference proteome</keyword>
<dbReference type="KEGG" id="dvn:HQ394_01480"/>
<evidence type="ECO:0000313" key="2">
    <source>
        <dbReference type="Proteomes" id="UP000516369"/>
    </source>
</evidence>
<name>A0A7H1MXT7_9PROT</name>
<sequence length="107" mass="11418">MITMVAAITKRMVGRLRGWMGMQLVSDVPDDIAACEFECKRPECSDERFVGCERRRRTEALMAKTDKADNVVVATCSATSSTASAANAPVANATASNASAQCQNIDA</sequence>
<reference evidence="1 2" key="1">
    <citation type="submission" date="2020-05" db="EMBL/GenBank/DDBJ databases">
        <title>Complete closed genome sequence of Defluviicoccus vanus.</title>
        <authorList>
            <person name="Bessarab I."/>
            <person name="Arumugam K."/>
            <person name="Maszenan A.M."/>
            <person name="Seviour R.J."/>
            <person name="Williams R.B."/>
        </authorList>
    </citation>
    <scope>NUCLEOTIDE SEQUENCE [LARGE SCALE GENOMIC DNA]</scope>
    <source>
        <strain evidence="1 2">Ben 114</strain>
    </source>
</reference>
<dbReference type="Proteomes" id="UP000516369">
    <property type="component" value="Chromosome"/>
</dbReference>
<dbReference type="AlphaFoldDB" id="A0A7H1MXT7"/>
<proteinExistence type="predicted"/>
<gene>
    <name evidence="1" type="ORF">HQ394_01480</name>
</gene>
<accession>A0A7H1MXT7</accession>